<evidence type="ECO:0000313" key="3">
    <source>
        <dbReference type="Proteomes" id="UP000050509"/>
    </source>
</evidence>
<dbReference type="Proteomes" id="UP000050509">
    <property type="component" value="Unassembled WGS sequence"/>
</dbReference>
<evidence type="ECO:0000256" key="1">
    <source>
        <dbReference type="SAM" id="MobiDB-lite"/>
    </source>
</evidence>
<evidence type="ECO:0000313" key="2">
    <source>
        <dbReference type="EMBL" id="KPV51737.1"/>
    </source>
</evidence>
<feature type="compositionally biased region" description="Low complexity" evidence="1">
    <location>
        <begin position="108"/>
        <end position="128"/>
    </location>
</feature>
<comment type="caution">
    <text evidence="2">The sequence shown here is derived from an EMBL/GenBank/DDBJ whole genome shotgun (WGS) entry which is preliminary data.</text>
</comment>
<name>A0A0P9D184_9CHLR</name>
<protein>
    <submittedName>
        <fullName evidence="2">Uncharacterized protein</fullName>
    </submittedName>
</protein>
<gene>
    <name evidence="2" type="ORF">SE17_19520</name>
</gene>
<accession>A0A0P9D184</accession>
<feature type="region of interest" description="Disordered" evidence="1">
    <location>
        <begin position="1"/>
        <end position="26"/>
    </location>
</feature>
<keyword evidence="3" id="KW-1185">Reference proteome</keyword>
<sequence>MQADAEKLPSLQQQLEQAEQDATDARAQATFFEGASTNNVKRGSARLAFLAAKDGPFFNDDGSVQWDSLQARFPDLFDDGTARPAPTGASPGTPVQEKAVVTERPAVAPRTSASAGAGAGAPPRRPFSMTSAIRSAAGRQVK</sequence>
<dbReference type="AlphaFoldDB" id="A0A0P9D184"/>
<proteinExistence type="predicted"/>
<reference evidence="2 3" key="1">
    <citation type="submission" date="2015-09" db="EMBL/GenBank/DDBJ databases">
        <title>Draft genome sequence of Kouleothrix aurantiaca JCM 19913.</title>
        <authorList>
            <person name="Hemp J."/>
        </authorList>
    </citation>
    <scope>NUCLEOTIDE SEQUENCE [LARGE SCALE GENOMIC DNA]</scope>
    <source>
        <strain evidence="2 3">COM-B</strain>
    </source>
</reference>
<feature type="region of interest" description="Disordered" evidence="1">
    <location>
        <begin position="75"/>
        <end position="142"/>
    </location>
</feature>
<dbReference type="EMBL" id="LJCR01000795">
    <property type="protein sequence ID" value="KPV51737.1"/>
    <property type="molecule type" value="Genomic_DNA"/>
</dbReference>
<organism evidence="2 3">
    <name type="scientific">Kouleothrix aurantiaca</name>
    <dbReference type="NCBI Taxonomy" id="186479"/>
    <lineage>
        <taxon>Bacteria</taxon>
        <taxon>Bacillati</taxon>
        <taxon>Chloroflexota</taxon>
        <taxon>Chloroflexia</taxon>
        <taxon>Chloroflexales</taxon>
        <taxon>Roseiflexineae</taxon>
        <taxon>Roseiflexaceae</taxon>
        <taxon>Kouleothrix</taxon>
    </lineage>
</organism>